<dbReference type="AlphaFoldDB" id="A0A820NX90"/>
<accession>A0A820NX90</accession>
<dbReference type="EMBL" id="CAJOAZ010025411">
    <property type="protein sequence ID" value="CAF4392938.1"/>
    <property type="molecule type" value="Genomic_DNA"/>
</dbReference>
<feature type="non-terminal residue" evidence="1">
    <location>
        <position position="1"/>
    </location>
</feature>
<feature type="non-terminal residue" evidence="1">
    <location>
        <position position="34"/>
    </location>
</feature>
<name>A0A820NX90_9BILA</name>
<organism evidence="1 2">
    <name type="scientific">Adineta steineri</name>
    <dbReference type="NCBI Taxonomy" id="433720"/>
    <lineage>
        <taxon>Eukaryota</taxon>
        <taxon>Metazoa</taxon>
        <taxon>Spiralia</taxon>
        <taxon>Gnathifera</taxon>
        <taxon>Rotifera</taxon>
        <taxon>Eurotatoria</taxon>
        <taxon>Bdelloidea</taxon>
        <taxon>Adinetida</taxon>
        <taxon>Adinetidae</taxon>
        <taxon>Adineta</taxon>
    </lineage>
</organism>
<proteinExistence type="predicted"/>
<reference evidence="1" key="1">
    <citation type="submission" date="2021-02" db="EMBL/GenBank/DDBJ databases">
        <authorList>
            <person name="Nowell W R."/>
        </authorList>
    </citation>
    <scope>NUCLEOTIDE SEQUENCE</scope>
</reference>
<gene>
    <name evidence="1" type="ORF">OXD698_LOCUS51012</name>
</gene>
<protein>
    <submittedName>
        <fullName evidence="1">Uncharacterized protein</fullName>
    </submittedName>
</protein>
<evidence type="ECO:0000313" key="2">
    <source>
        <dbReference type="Proteomes" id="UP000663844"/>
    </source>
</evidence>
<sequence length="34" mass="3729">IGANLTDGMYQGIYDILADLDQVINRAFKSGVEK</sequence>
<comment type="caution">
    <text evidence="1">The sequence shown here is derived from an EMBL/GenBank/DDBJ whole genome shotgun (WGS) entry which is preliminary data.</text>
</comment>
<evidence type="ECO:0000313" key="1">
    <source>
        <dbReference type="EMBL" id="CAF4392938.1"/>
    </source>
</evidence>
<dbReference type="Gene3D" id="3.20.20.140">
    <property type="entry name" value="Metal-dependent hydrolases"/>
    <property type="match status" value="1"/>
</dbReference>
<dbReference type="Proteomes" id="UP000663844">
    <property type="component" value="Unassembled WGS sequence"/>
</dbReference>